<dbReference type="PANTHER" id="PTHR41252">
    <property type="entry name" value="BLR2505 PROTEIN"/>
    <property type="match status" value="1"/>
</dbReference>
<dbReference type="InterPro" id="IPR032710">
    <property type="entry name" value="NTF2-like_dom_sf"/>
</dbReference>
<evidence type="ECO:0000313" key="3">
    <source>
        <dbReference type="Proteomes" id="UP000656732"/>
    </source>
</evidence>
<keyword evidence="3" id="KW-1185">Reference proteome</keyword>
<dbReference type="Pfam" id="PF12680">
    <property type="entry name" value="SnoaL_2"/>
    <property type="match status" value="1"/>
</dbReference>
<reference evidence="2" key="1">
    <citation type="journal article" date="2014" name="Int. J. Syst. Evol. Microbiol.">
        <title>Complete genome sequence of Corynebacterium casei LMG S-19264T (=DSM 44701T), isolated from a smear-ripened cheese.</title>
        <authorList>
            <consortium name="US DOE Joint Genome Institute (JGI-PGF)"/>
            <person name="Walter F."/>
            <person name="Albersmeier A."/>
            <person name="Kalinowski J."/>
            <person name="Ruckert C."/>
        </authorList>
    </citation>
    <scope>NUCLEOTIDE SEQUENCE</scope>
    <source>
        <strain evidence="2">JCM 4403</strain>
    </source>
</reference>
<protein>
    <recommendedName>
        <fullName evidence="1">SnoaL-like domain-containing protein</fullName>
    </recommendedName>
</protein>
<organism evidence="2 3">
    <name type="scientific">Streptomyces pilosus</name>
    <dbReference type="NCBI Taxonomy" id="28893"/>
    <lineage>
        <taxon>Bacteria</taxon>
        <taxon>Bacillati</taxon>
        <taxon>Actinomycetota</taxon>
        <taxon>Actinomycetes</taxon>
        <taxon>Kitasatosporales</taxon>
        <taxon>Streptomycetaceae</taxon>
        <taxon>Streptomyces</taxon>
    </lineage>
</organism>
<dbReference type="SUPFAM" id="SSF54427">
    <property type="entry name" value="NTF2-like"/>
    <property type="match status" value="1"/>
</dbReference>
<proteinExistence type="predicted"/>
<dbReference type="EMBL" id="BMTU01000019">
    <property type="protein sequence ID" value="GGR06606.1"/>
    <property type="molecule type" value="Genomic_DNA"/>
</dbReference>
<dbReference type="RefSeq" id="WP_189561456.1">
    <property type="nucleotide sequence ID" value="NZ_BMTE01000020.1"/>
</dbReference>
<dbReference type="Proteomes" id="UP000656732">
    <property type="component" value="Unassembled WGS sequence"/>
</dbReference>
<dbReference type="Gene3D" id="3.10.450.50">
    <property type="match status" value="1"/>
</dbReference>
<sequence>MTSTDAKSVVLAYLKAIDERNPEAIQATLWEDVEFRIPGDHALAGNWVGMDEILNKFMLPLMDLFSPDVPYTIETSQIVAEGDTVVLDCVARSASRSGKPYEANIVSVFSIRDGRIKTMREFFDTQYFVRTLFDNA</sequence>
<feature type="domain" description="SnoaL-like" evidence="1">
    <location>
        <begin position="10"/>
        <end position="117"/>
    </location>
</feature>
<dbReference type="PANTHER" id="PTHR41252:SF1">
    <property type="entry name" value="BLR2505 PROTEIN"/>
    <property type="match status" value="1"/>
</dbReference>
<evidence type="ECO:0000313" key="2">
    <source>
        <dbReference type="EMBL" id="GGR06606.1"/>
    </source>
</evidence>
<dbReference type="AlphaFoldDB" id="A0A918C6T8"/>
<comment type="caution">
    <text evidence="2">The sequence shown here is derived from an EMBL/GenBank/DDBJ whole genome shotgun (WGS) entry which is preliminary data.</text>
</comment>
<evidence type="ECO:0000259" key="1">
    <source>
        <dbReference type="Pfam" id="PF12680"/>
    </source>
</evidence>
<accession>A0A918C6T8</accession>
<gene>
    <name evidence="2" type="ORF">GCM10010280_62970</name>
</gene>
<dbReference type="InterPro" id="IPR037401">
    <property type="entry name" value="SnoaL-like"/>
</dbReference>
<reference evidence="2" key="2">
    <citation type="submission" date="2020-09" db="EMBL/GenBank/DDBJ databases">
        <authorList>
            <person name="Sun Q."/>
            <person name="Ohkuma M."/>
        </authorList>
    </citation>
    <scope>NUCLEOTIDE SEQUENCE</scope>
    <source>
        <strain evidence="2">JCM 4403</strain>
    </source>
</reference>
<name>A0A918C6T8_9ACTN</name>